<gene>
    <name evidence="2" type="ORF">PG999_008500</name>
</gene>
<sequence length="209" mass="23467">MDSCINQRGDHNHGLKGLPEEPMPKETKPRLRRMAKKTCRRTQKIWCIHQVVVSPVAEPGATPIFLEARGIFKVHKFKKGRLFTAHPSCQSLEHLVPSPPVSGNGATISPTGRQHSITDTSAVSIPPDYLDGRRRPGRKKMGHPRLIKGRVFQEGGFSQVQRGRPHTLTRHCRAKTSGRRRYGHRPQSQQSTFPARILQFTPSGHQSSL</sequence>
<evidence type="ECO:0000313" key="3">
    <source>
        <dbReference type="Proteomes" id="UP001392437"/>
    </source>
</evidence>
<name>A0AAW0QSE8_9PEZI</name>
<feature type="compositionally biased region" description="Basic and acidic residues" evidence="1">
    <location>
        <begin position="8"/>
        <end position="29"/>
    </location>
</feature>
<feature type="region of interest" description="Disordered" evidence="1">
    <location>
        <begin position="111"/>
        <end position="142"/>
    </location>
</feature>
<comment type="caution">
    <text evidence="2">The sequence shown here is derived from an EMBL/GenBank/DDBJ whole genome shotgun (WGS) entry which is preliminary data.</text>
</comment>
<accession>A0AAW0QSE8</accession>
<organism evidence="2 3">
    <name type="scientific">Apiospora kogelbergensis</name>
    <dbReference type="NCBI Taxonomy" id="1337665"/>
    <lineage>
        <taxon>Eukaryota</taxon>
        <taxon>Fungi</taxon>
        <taxon>Dikarya</taxon>
        <taxon>Ascomycota</taxon>
        <taxon>Pezizomycotina</taxon>
        <taxon>Sordariomycetes</taxon>
        <taxon>Xylariomycetidae</taxon>
        <taxon>Amphisphaeriales</taxon>
        <taxon>Apiosporaceae</taxon>
        <taxon>Apiospora</taxon>
    </lineage>
</organism>
<dbReference type="AlphaFoldDB" id="A0AAW0QSE8"/>
<feature type="compositionally biased region" description="Basic residues" evidence="1">
    <location>
        <begin position="172"/>
        <end position="184"/>
    </location>
</feature>
<protein>
    <submittedName>
        <fullName evidence="2">Uncharacterized protein</fullName>
    </submittedName>
</protein>
<keyword evidence="3" id="KW-1185">Reference proteome</keyword>
<evidence type="ECO:0000256" key="1">
    <source>
        <dbReference type="SAM" id="MobiDB-lite"/>
    </source>
</evidence>
<evidence type="ECO:0000313" key="2">
    <source>
        <dbReference type="EMBL" id="KAK8105141.1"/>
    </source>
</evidence>
<feature type="region of interest" description="Disordered" evidence="1">
    <location>
        <begin position="172"/>
        <end position="209"/>
    </location>
</feature>
<proteinExistence type="predicted"/>
<feature type="region of interest" description="Disordered" evidence="1">
    <location>
        <begin position="1"/>
        <end position="31"/>
    </location>
</feature>
<reference evidence="2 3" key="1">
    <citation type="submission" date="2023-01" db="EMBL/GenBank/DDBJ databases">
        <title>Analysis of 21 Apiospora genomes using comparative genomics revels a genus with tremendous synthesis potential of carbohydrate active enzymes and secondary metabolites.</title>
        <authorList>
            <person name="Sorensen T."/>
        </authorList>
    </citation>
    <scope>NUCLEOTIDE SEQUENCE [LARGE SCALE GENOMIC DNA]</scope>
    <source>
        <strain evidence="2 3">CBS 117206</strain>
    </source>
</reference>
<feature type="compositionally biased region" description="Polar residues" evidence="1">
    <location>
        <begin position="200"/>
        <end position="209"/>
    </location>
</feature>
<dbReference type="EMBL" id="JAQQWP010000008">
    <property type="protein sequence ID" value="KAK8105141.1"/>
    <property type="molecule type" value="Genomic_DNA"/>
</dbReference>
<feature type="compositionally biased region" description="Polar residues" evidence="1">
    <location>
        <begin position="111"/>
        <end position="123"/>
    </location>
</feature>
<dbReference type="Proteomes" id="UP001392437">
    <property type="component" value="Unassembled WGS sequence"/>
</dbReference>